<dbReference type="STRING" id="479433.Caci_3561"/>
<name>C7QAG7_CATAD</name>
<feature type="chain" id="PRO_5002982956" evidence="1">
    <location>
        <begin position="41"/>
        <end position="172"/>
    </location>
</feature>
<dbReference type="HOGENOM" id="CLU_1552511_0_0_11"/>
<organism evidence="2 3">
    <name type="scientific">Catenulispora acidiphila (strain DSM 44928 / JCM 14897 / NBRC 102108 / NRRL B-24433 / ID139908)</name>
    <dbReference type="NCBI Taxonomy" id="479433"/>
    <lineage>
        <taxon>Bacteria</taxon>
        <taxon>Bacillati</taxon>
        <taxon>Actinomycetota</taxon>
        <taxon>Actinomycetes</taxon>
        <taxon>Catenulisporales</taxon>
        <taxon>Catenulisporaceae</taxon>
        <taxon>Catenulispora</taxon>
    </lineage>
</organism>
<dbReference type="PROSITE" id="PS51318">
    <property type="entry name" value="TAT"/>
    <property type="match status" value="1"/>
</dbReference>
<keyword evidence="1" id="KW-0732">Signal</keyword>
<dbReference type="RefSeq" id="WP_015792195.1">
    <property type="nucleotide sequence ID" value="NC_013131.1"/>
</dbReference>
<dbReference type="Proteomes" id="UP000000851">
    <property type="component" value="Chromosome"/>
</dbReference>
<dbReference type="InParanoid" id="C7QAG7"/>
<dbReference type="AlphaFoldDB" id="C7QAG7"/>
<sequence precursor="true">MSPSPSTAVDRRSLLRRAGAAGVAGAAGLAVVGSAGSAEAATGSPTAATACHTAFGTWQVTVYDTAGNVLDQGVQAAFHQDGLLTGANGSGRTIIGSWTPTGAATFTFFAHEQLFDPATGKISGVAHLSHHATLSADGGTFTSQGVITGYTLTGQMIFQQAAAIAATRFTMS</sequence>
<gene>
    <name evidence="2" type="ordered locus">Caci_3561</name>
</gene>
<dbReference type="EMBL" id="CP001700">
    <property type="protein sequence ID" value="ACU72466.1"/>
    <property type="molecule type" value="Genomic_DNA"/>
</dbReference>
<evidence type="ECO:0000313" key="2">
    <source>
        <dbReference type="EMBL" id="ACU72466.1"/>
    </source>
</evidence>
<reference evidence="2 3" key="1">
    <citation type="journal article" date="2009" name="Stand. Genomic Sci.">
        <title>Complete genome sequence of Catenulispora acidiphila type strain (ID 139908).</title>
        <authorList>
            <person name="Copeland A."/>
            <person name="Lapidus A."/>
            <person name="Glavina Del Rio T."/>
            <person name="Nolan M."/>
            <person name="Lucas S."/>
            <person name="Chen F."/>
            <person name="Tice H."/>
            <person name="Cheng J.F."/>
            <person name="Bruce D."/>
            <person name="Goodwin L."/>
            <person name="Pitluck S."/>
            <person name="Mikhailova N."/>
            <person name="Pati A."/>
            <person name="Ivanova N."/>
            <person name="Mavromatis K."/>
            <person name="Chen A."/>
            <person name="Palaniappan K."/>
            <person name="Chain P."/>
            <person name="Land M."/>
            <person name="Hauser L."/>
            <person name="Chang Y.J."/>
            <person name="Jeffries C.D."/>
            <person name="Chertkov O."/>
            <person name="Brettin T."/>
            <person name="Detter J.C."/>
            <person name="Han C."/>
            <person name="Ali Z."/>
            <person name="Tindall B.J."/>
            <person name="Goker M."/>
            <person name="Bristow J."/>
            <person name="Eisen J.A."/>
            <person name="Markowitz V."/>
            <person name="Hugenholtz P."/>
            <person name="Kyrpides N.C."/>
            <person name="Klenk H.P."/>
        </authorList>
    </citation>
    <scope>NUCLEOTIDE SEQUENCE [LARGE SCALE GENOMIC DNA]</scope>
    <source>
        <strain evidence="3">DSM 44928 / JCM 14897 / NBRC 102108 / NRRL B-24433 / ID139908</strain>
    </source>
</reference>
<evidence type="ECO:0000313" key="3">
    <source>
        <dbReference type="Proteomes" id="UP000000851"/>
    </source>
</evidence>
<protein>
    <submittedName>
        <fullName evidence="2">Uncharacterized protein</fullName>
    </submittedName>
</protein>
<proteinExistence type="predicted"/>
<dbReference type="InterPro" id="IPR006311">
    <property type="entry name" value="TAT_signal"/>
</dbReference>
<evidence type="ECO:0000256" key="1">
    <source>
        <dbReference type="SAM" id="SignalP"/>
    </source>
</evidence>
<feature type="signal peptide" evidence="1">
    <location>
        <begin position="1"/>
        <end position="40"/>
    </location>
</feature>
<accession>C7QAG7</accession>
<keyword evidence="3" id="KW-1185">Reference proteome</keyword>
<dbReference type="KEGG" id="cai:Caci_3561"/>